<dbReference type="PANTHER" id="PTHR43031">
    <property type="entry name" value="FAD-DEPENDENT OXIDOREDUCTASE"/>
    <property type="match status" value="1"/>
</dbReference>
<organism evidence="3 4">
    <name type="scientific">Algibacter agarivorans</name>
    <dbReference type="NCBI Taxonomy" id="1109741"/>
    <lineage>
        <taxon>Bacteria</taxon>
        <taxon>Pseudomonadati</taxon>
        <taxon>Bacteroidota</taxon>
        <taxon>Flavobacteriia</taxon>
        <taxon>Flavobacteriales</taxon>
        <taxon>Flavobacteriaceae</taxon>
        <taxon>Algibacter</taxon>
    </lineage>
</organism>
<dbReference type="RefSeq" id="WP_345192663.1">
    <property type="nucleotide sequence ID" value="NZ_BAABJJ010000037.1"/>
</dbReference>
<feature type="domain" description="Rhodanese" evidence="2">
    <location>
        <begin position="78"/>
        <end position="161"/>
    </location>
</feature>
<accession>A0ABP9GRG6</accession>
<reference evidence="4" key="1">
    <citation type="journal article" date="2019" name="Int. J. Syst. Evol. Microbiol.">
        <title>The Global Catalogue of Microorganisms (GCM) 10K type strain sequencing project: providing services to taxonomists for standard genome sequencing and annotation.</title>
        <authorList>
            <consortium name="The Broad Institute Genomics Platform"/>
            <consortium name="The Broad Institute Genome Sequencing Center for Infectious Disease"/>
            <person name="Wu L."/>
            <person name="Ma J."/>
        </authorList>
    </citation>
    <scope>NUCLEOTIDE SEQUENCE [LARGE SCALE GENOMIC DNA]</scope>
    <source>
        <strain evidence="4">JCM 18285</strain>
    </source>
</reference>
<dbReference type="CDD" id="cd00158">
    <property type="entry name" value="RHOD"/>
    <property type="match status" value="2"/>
</dbReference>
<dbReference type="Gene3D" id="3.40.250.10">
    <property type="entry name" value="Rhodanese-like domain"/>
    <property type="match status" value="2"/>
</dbReference>
<keyword evidence="1" id="KW-0732">Signal</keyword>
<dbReference type="InterPro" id="IPR050229">
    <property type="entry name" value="GlpE_sulfurtransferase"/>
</dbReference>
<feature type="domain" description="Rhodanese" evidence="2">
    <location>
        <begin position="248"/>
        <end position="319"/>
    </location>
</feature>
<dbReference type="InterPro" id="IPR001763">
    <property type="entry name" value="Rhodanese-like_dom"/>
</dbReference>
<evidence type="ECO:0000259" key="2">
    <source>
        <dbReference type="PROSITE" id="PS50206"/>
    </source>
</evidence>
<sequence length="335" mass="36047">MKKLTLLLIGLFIVPALFFTSCDSGDDPGTSPVATPAFTLLKDYMVQNNLDVNNILVNTDGQKFVVAAPATLAEVDAFLDTYYIMDLRSQSAFDGARLDGANRVDFTNILTTAATTTKPILVVCYSGQTACYATALLRMYGYSSTRALKWGMSGWNPNTADSWNNNIGTHAKGHANWSSHIAPTNQTFADPSISTSLTNGEAILKKRVQDIVALGFGDATVSGTDVIANPGNYFINNYFSDTDYAGFGHIDGANRINPFTLADNSYLSLNSDASSLVTYCYTGQTSAVLTATLKVLGYNAKSLTFGMNGMYNDNAAWTSNKWSAAVSKDYPVISN</sequence>
<gene>
    <name evidence="3" type="ORF">GCM10023314_26130</name>
</gene>
<evidence type="ECO:0000256" key="1">
    <source>
        <dbReference type="SAM" id="SignalP"/>
    </source>
</evidence>
<dbReference type="InterPro" id="IPR036873">
    <property type="entry name" value="Rhodanese-like_dom_sf"/>
</dbReference>
<dbReference type="PROSITE" id="PS51257">
    <property type="entry name" value="PROKAR_LIPOPROTEIN"/>
    <property type="match status" value="1"/>
</dbReference>
<comment type="caution">
    <text evidence="3">The sequence shown here is derived from an EMBL/GenBank/DDBJ whole genome shotgun (WGS) entry which is preliminary data.</text>
</comment>
<dbReference type="Proteomes" id="UP001501302">
    <property type="component" value="Unassembled WGS sequence"/>
</dbReference>
<dbReference type="Pfam" id="PF00581">
    <property type="entry name" value="Rhodanese"/>
    <property type="match status" value="2"/>
</dbReference>
<name>A0ABP9GRG6_9FLAO</name>
<dbReference type="SUPFAM" id="SSF52821">
    <property type="entry name" value="Rhodanese/Cell cycle control phosphatase"/>
    <property type="match status" value="2"/>
</dbReference>
<evidence type="ECO:0000313" key="4">
    <source>
        <dbReference type="Proteomes" id="UP001501302"/>
    </source>
</evidence>
<proteinExistence type="predicted"/>
<feature type="chain" id="PRO_5046021854" description="Rhodanese domain-containing protein" evidence="1">
    <location>
        <begin position="19"/>
        <end position="335"/>
    </location>
</feature>
<protein>
    <recommendedName>
        <fullName evidence="2">Rhodanese domain-containing protein</fullName>
    </recommendedName>
</protein>
<dbReference type="SMART" id="SM00450">
    <property type="entry name" value="RHOD"/>
    <property type="match status" value="2"/>
</dbReference>
<feature type="signal peptide" evidence="1">
    <location>
        <begin position="1"/>
        <end position="18"/>
    </location>
</feature>
<evidence type="ECO:0000313" key="3">
    <source>
        <dbReference type="EMBL" id="GAA4951479.1"/>
    </source>
</evidence>
<dbReference type="PANTHER" id="PTHR43031:SF16">
    <property type="entry name" value="OXIDOREDUCTASE"/>
    <property type="match status" value="1"/>
</dbReference>
<dbReference type="EMBL" id="BAABJJ010000037">
    <property type="protein sequence ID" value="GAA4951479.1"/>
    <property type="molecule type" value="Genomic_DNA"/>
</dbReference>
<dbReference type="PROSITE" id="PS50206">
    <property type="entry name" value="RHODANESE_3"/>
    <property type="match status" value="2"/>
</dbReference>
<keyword evidence="4" id="KW-1185">Reference proteome</keyword>